<accession>A0A918AIX6</accession>
<dbReference type="EMBL" id="BMRG01000002">
    <property type="protein sequence ID" value="GGP42383.1"/>
    <property type="molecule type" value="Genomic_DNA"/>
</dbReference>
<dbReference type="Pfam" id="PF01337">
    <property type="entry name" value="Barstar"/>
    <property type="match status" value="1"/>
</dbReference>
<dbReference type="InterPro" id="IPR000468">
    <property type="entry name" value="Barstar"/>
</dbReference>
<reference evidence="3" key="2">
    <citation type="submission" date="2020-09" db="EMBL/GenBank/DDBJ databases">
        <authorList>
            <person name="Sun Q."/>
            <person name="Ohkuma M."/>
        </authorList>
    </citation>
    <scope>NUCLEOTIDE SEQUENCE</scope>
    <source>
        <strain evidence="3">JCM 3313</strain>
    </source>
</reference>
<comment type="caution">
    <text evidence="3">The sequence shown here is derived from an EMBL/GenBank/DDBJ whole genome shotgun (WGS) entry which is preliminary data.</text>
</comment>
<evidence type="ECO:0000256" key="1">
    <source>
        <dbReference type="ARBA" id="ARBA00006845"/>
    </source>
</evidence>
<sequence>MIHRHVVRRGALGRAEALAAIGEALEFPDWYGHNLDALYDCLTDLSWLPEGEHVLVWERGGDPAVRAVLEEARHRLAEVAAKRTLTVADR</sequence>
<dbReference type="RefSeq" id="WP_189222077.1">
    <property type="nucleotide sequence ID" value="NZ_BMRG01000002.1"/>
</dbReference>
<comment type="similarity">
    <text evidence="1">Belongs to the barstar family.</text>
</comment>
<name>A0A918AIX6_9PSEU</name>
<reference evidence="3" key="1">
    <citation type="journal article" date="2014" name="Int. J. Syst. Evol. Microbiol.">
        <title>Complete genome sequence of Corynebacterium casei LMG S-19264T (=DSM 44701T), isolated from a smear-ripened cheese.</title>
        <authorList>
            <consortium name="US DOE Joint Genome Institute (JGI-PGF)"/>
            <person name="Walter F."/>
            <person name="Albersmeier A."/>
            <person name="Kalinowski J."/>
            <person name="Ruckert C."/>
        </authorList>
    </citation>
    <scope>NUCLEOTIDE SEQUENCE</scope>
    <source>
        <strain evidence="3">JCM 3313</strain>
    </source>
</reference>
<protein>
    <recommendedName>
        <fullName evidence="2">Barstar (barnase inhibitor) domain-containing protein</fullName>
    </recommendedName>
</protein>
<dbReference type="Gene3D" id="3.30.370.10">
    <property type="entry name" value="Barstar-like"/>
    <property type="match status" value="1"/>
</dbReference>
<evidence type="ECO:0000259" key="2">
    <source>
        <dbReference type="Pfam" id="PF01337"/>
    </source>
</evidence>
<proteinExistence type="inferred from homology"/>
<gene>
    <name evidence="3" type="ORF">GCM10010185_12320</name>
</gene>
<dbReference type="InterPro" id="IPR035905">
    <property type="entry name" value="Barstar-like_sf"/>
</dbReference>
<evidence type="ECO:0000313" key="3">
    <source>
        <dbReference type="EMBL" id="GGP42383.1"/>
    </source>
</evidence>
<keyword evidence="4" id="KW-1185">Reference proteome</keyword>
<organism evidence="3 4">
    <name type="scientific">Saccharothrix coeruleofusca</name>
    <dbReference type="NCBI Taxonomy" id="33919"/>
    <lineage>
        <taxon>Bacteria</taxon>
        <taxon>Bacillati</taxon>
        <taxon>Actinomycetota</taxon>
        <taxon>Actinomycetes</taxon>
        <taxon>Pseudonocardiales</taxon>
        <taxon>Pseudonocardiaceae</taxon>
        <taxon>Saccharothrix</taxon>
    </lineage>
</organism>
<feature type="domain" description="Barstar (barnase inhibitor)" evidence="2">
    <location>
        <begin position="6"/>
        <end position="79"/>
    </location>
</feature>
<dbReference type="Proteomes" id="UP000639606">
    <property type="component" value="Unassembled WGS sequence"/>
</dbReference>
<dbReference type="AlphaFoldDB" id="A0A918AIX6"/>
<dbReference type="SUPFAM" id="SSF52038">
    <property type="entry name" value="Barstar-related"/>
    <property type="match status" value="1"/>
</dbReference>
<evidence type="ECO:0000313" key="4">
    <source>
        <dbReference type="Proteomes" id="UP000639606"/>
    </source>
</evidence>